<keyword evidence="4" id="KW-1185">Reference proteome</keyword>
<keyword evidence="1" id="KW-1133">Transmembrane helix</keyword>
<evidence type="ECO:0000259" key="2">
    <source>
        <dbReference type="Pfam" id="PF07651"/>
    </source>
</evidence>
<evidence type="ECO:0000313" key="4">
    <source>
        <dbReference type="Proteomes" id="UP001237642"/>
    </source>
</evidence>
<dbReference type="InterPro" id="IPR027417">
    <property type="entry name" value="P-loop_NTPase"/>
</dbReference>
<comment type="caution">
    <text evidence="3">The sequence shown here is derived from an EMBL/GenBank/DDBJ whole genome shotgun (WGS) entry which is preliminary data.</text>
</comment>
<dbReference type="PANTHER" id="PTHR14074">
    <property type="entry name" value="HELICASE WITH DEATH DOMAIN-RELATED"/>
    <property type="match status" value="1"/>
</dbReference>
<dbReference type="EMBL" id="JAUIZM010000010">
    <property type="protein sequence ID" value="KAK1360690.1"/>
    <property type="molecule type" value="Genomic_DNA"/>
</dbReference>
<sequence>MKRRDAQKAFDIYRRARKQAERLLEFYELCRSLDVEHGERYATIEQVVPWIIFTINGPVLKFFARICYQLDSLEMTIKQNAIVFLETGFCKTLIAIMLLRGYAHLLRKPSISLAVFLVHTVVLVSQQAEVVEMHTDLMVGKYWGEMGVEFWNASDWKKQQDEFEPRHTDMLHVVQPHKLHIIRYCISAIPTSCPYSFRVCSLQLTPASSSHLHYNQAQDLIKWQKEESKPSPQLTFFTFLYFTIQRIFSSSSGT</sequence>
<dbReference type="Pfam" id="PF07651">
    <property type="entry name" value="ANTH"/>
    <property type="match status" value="1"/>
</dbReference>
<protein>
    <recommendedName>
        <fullName evidence="2">AP180 N-terminal homology (ANTH) domain-containing protein</fullName>
    </recommendedName>
</protein>
<dbReference type="PANTHER" id="PTHR14074:SF16">
    <property type="entry name" value="ANTIVIRAL INNATE IMMUNE RESPONSE RECEPTOR RIG-I"/>
    <property type="match status" value="1"/>
</dbReference>
<keyword evidence="1" id="KW-0472">Membrane</keyword>
<gene>
    <name evidence="3" type="ORF">POM88_045164</name>
</gene>
<dbReference type="AlphaFoldDB" id="A0AAD8M3J3"/>
<reference evidence="3" key="1">
    <citation type="submission" date="2023-02" db="EMBL/GenBank/DDBJ databases">
        <title>Genome of toxic invasive species Heracleum sosnowskyi carries increased number of genes despite the absence of recent whole-genome duplications.</title>
        <authorList>
            <person name="Schelkunov M."/>
            <person name="Shtratnikova V."/>
            <person name="Makarenko M."/>
            <person name="Klepikova A."/>
            <person name="Omelchenko D."/>
            <person name="Novikova G."/>
            <person name="Obukhova E."/>
            <person name="Bogdanov V."/>
            <person name="Penin A."/>
            <person name="Logacheva M."/>
        </authorList>
    </citation>
    <scope>NUCLEOTIDE SEQUENCE</scope>
    <source>
        <strain evidence="3">Hsosn_3</strain>
        <tissue evidence="3">Leaf</tissue>
    </source>
</reference>
<organism evidence="3 4">
    <name type="scientific">Heracleum sosnowskyi</name>
    <dbReference type="NCBI Taxonomy" id="360622"/>
    <lineage>
        <taxon>Eukaryota</taxon>
        <taxon>Viridiplantae</taxon>
        <taxon>Streptophyta</taxon>
        <taxon>Embryophyta</taxon>
        <taxon>Tracheophyta</taxon>
        <taxon>Spermatophyta</taxon>
        <taxon>Magnoliopsida</taxon>
        <taxon>eudicotyledons</taxon>
        <taxon>Gunneridae</taxon>
        <taxon>Pentapetalae</taxon>
        <taxon>asterids</taxon>
        <taxon>campanulids</taxon>
        <taxon>Apiales</taxon>
        <taxon>Apiaceae</taxon>
        <taxon>Apioideae</taxon>
        <taxon>apioid superclade</taxon>
        <taxon>Tordylieae</taxon>
        <taxon>Tordyliinae</taxon>
        <taxon>Heracleum</taxon>
    </lineage>
</organism>
<evidence type="ECO:0000313" key="3">
    <source>
        <dbReference type="EMBL" id="KAK1360690.1"/>
    </source>
</evidence>
<feature type="domain" description="AP180 N-terminal homology (ANTH)" evidence="2">
    <location>
        <begin position="1"/>
        <end position="46"/>
    </location>
</feature>
<dbReference type="Gene3D" id="3.40.50.300">
    <property type="entry name" value="P-loop containing nucleotide triphosphate hydrolases"/>
    <property type="match status" value="1"/>
</dbReference>
<dbReference type="GO" id="GO:0005545">
    <property type="term" value="F:1-phosphatidylinositol binding"/>
    <property type="evidence" value="ECO:0007669"/>
    <property type="project" value="InterPro"/>
</dbReference>
<dbReference type="Gene3D" id="1.20.58.150">
    <property type="entry name" value="ANTH domain"/>
    <property type="match status" value="1"/>
</dbReference>
<feature type="transmembrane region" description="Helical" evidence="1">
    <location>
        <begin position="81"/>
        <end position="99"/>
    </location>
</feature>
<reference evidence="3" key="2">
    <citation type="submission" date="2023-05" db="EMBL/GenBank/DDBJ databases">
        <authorList>
            <person name="Schelkunov M.I."/>
        </authorList>
    </citation>
    <scope>NUCLEOTIDE SEQUENCE</scope>
    <source>
        <strain evidence="3">Hsosn_3</strain>
        <tissue evidence="3">Leaf</tissue>
    </source>
</reference>
<dbReference type="InterPro" id="IPR011417">
    <property type="entry name" value="ANTH_dom"/>
</dbReference>
<dbReference type="GO" id="GO:0048268">
    <property type="term" value="P:clathrin coat assembly"/>
    <property type="evidence" value="ECO:0007669"/>
    <property type="project" value="InterPro"/>
</dbReference>
<dbReference type="GO" id="GO:0030276">
    <property type="term" value="F:clathrin binding"/>
    <property type="evidence" value="ECO:0007669"/>
    <property type="project" value="InterPro"/>
</dbReference>
<accession>A0AAD8M3J3</accession>
<dbReference type="GO" id="GO:0030136">
    <property type="term" value="C:clathrin-coated vesicle"/>
    <property type="evidence" value="ECO:0007669"/>
    <property type="project" value="InterPro"/>
</dbReference>
<dbReference type="InterPro" id="IPR051363">
    <property type="entry name" value="RLR_Helicase"/>
</dbReference>
<keyword evidence="1" id="KW-0812">Transmembrane</keyword>
<dbReference type="SUPFAM" id="SSF52540">
    <property type="entry name" value="P-loop containing nucleoside triphosphate hydrolases"/>
    <property type="match status" value="1"/>
</dbReference>
<dbReference type="SUPFAM" id="SSF89009">
    <property type="entry name" value="GAT-like domain"/>
    <property type="match status" value="1"/>
</dbReference>
<name>A0AAD8M3J3_9APIA</name>
<dbReference type="Proteomes" id="UP001237642">
    <property type="component" value="Unassembled WGS sequence"/>
</dbReference>
<evidence type="ECO:0000256" key="1">
    <source>
        <dbReference type="SAM" id="Phobius"/>
    </source>
</evidence>
<proteinExistence type="predicted"/>
<dbReference type="InterPro" id="IPR014712">
    <property type="entry name" value="ANTH_dom_sf"/>
</dbReference>